<reference evidence="2 3" key="1">
    <citation type="submission" date="2020-07" db="EMBL/GenBank/DDBJ databases">
        <title>Comparative genomics of pyrophilous fungi reveals a link between fire events and developmental genes.</title>
        <authorList>
            <consortium name="DOE Joint Genome Institute"/>
            <person name="Steindorff A.S."/>
            <person name="Carver A."/>
            <person name="Calhoun S."/>
            <person name="Stillman K."/>
            <person name="Liu H."/>
            <person name="Lipzen A."/>
            <person name="Pangilinan J."/>
            <person name="Labutti K."/>
            <person name="Bruns T.D."/>
            <person name="Grigoriev I.V."/>
        </authorList>
    </citation>
    <scope>NUCLEOTIDE SEQUENCE [LARGE SCALE GENOMIC DNA]</scope>
    <source>
        <strain evidence="2 3">CBS 144469</strain>
    </source>
</reference>
<gene>
    <name evidence="2" type="ORF">DFP72DRAFT_927603</name>
</gene>
<feature type="signal peptide" evidence="1">
    <location>
        <begin position="1"/>
        <end position="24"/>
    </location>
</feature>
<dbReference type="EMBL" id="JACGCI010000114">
    <property type="protein sequence ID" value="KAF6744785.1"/>
    <property type="molecule type" value="Genomic_DNA"/>
</dbReference>
<dbReference type="OrthoDB" id="4584900at2759"/>
<feature type="chain" id="PRO_5034187150" evidence="1">
    <location>
        <begin position="25"/>
        <end position="241"/>
    </location>
</feature>
<name>A0A8H6LW21_9AGAR</name>
<keyword evidence="3" id="KW-1185">Reference proteome</keyword>
<dbReference type="Proteomes" id="UP000521943">
    <property type="component" value="Unassembled WGS sequence"/>
</dbReference>
<protein>
    <submittedName>
        <fullName evidence="2">Uncharacterized protein</fullName>
    </submittedName>
</protein>
<accession>A0A8H6LW21</accession>
<evidence type="ECO:0000256" key="1">
    <source>
        <dbReference type="SAM" id="SignalP"/>
    </source>
</evidence>
<proteinExistence type="predicted"/>
<organism evidence="2 3">
    <name type="scientific">Ephemerocybe angulata</name>
    <dbReference type="NCBI Taxonomy" id="980116"/>
    <lineage>
        <taxon>Eukaryota</taxon>
        <taxon>Fungi</taxon>
        <taxon>Dikarya</taxon>
        <taxon>Basidiomycota</taxon>
        <taxon>Agaricomycotina</taxon>
        <taxon>Agaricomycetes</taxon>
        <taxon>Agaricomycetidae</taxon>
        <taxon>Agaricales</taxon>
        <taxon>Agaricineae</taxon>
        <taxon>Psathyrellaceae</taxon>
        <taxon>Ephemerocybe</taxon>
    </lineage>
</organism>
<sequence>MSPRTPLQLVLLFLLTLQLSFVIAKPTIPQHGVVRRAPTGTARYDTNSKRLAAGLPPLTPRRRFTPTRVDVAARAPSPISYSGYVRISDWASGTPLGYVSKTTSDGVRIEMTTSPGDRLPVTFSFDSSDTTFELGINDSLNWHYLGGQGIAHFGPSSTTVNSFVRTNSVSCGSAPQVVGHSAGLVGPTESCIWKFNASNSEFTVVDIYFYISDVPGNEFLFLTSNPNRSAVTRVRLYLETA</sequence>
<evidence type="ECO:0000313" key="3">
    <source>
        <dbReference type="Proteomes" id="UP000521943"/>
    </source>
</evidence>
<dbReference type="AlphaFoldDB" id="A0A8H6LW21"/>
<keyword evidence="1" id="KW-0732">Signal</keyword>
<evidence type="ECO:0000313" key="2">
    <source>
        <dbReference type="EMBL" id="KAF6744785.1"/>
    </source>
</evidence>
<comment type="caution">
    <text evidence="2">The sequence shown here is derived from an EMBL/GenBank/DDBJ whole genome shotgun (WGS) entry which is preliminary data.</text>
</comment>